<keyword evidence="3" id="KW-1185">Reference proteome</keyword>
<evidence type="ECO:0000313" key="2">
    <source>
        <dbReference type="EMBL" id="KAF6438056.1"/>
    </source>
</evidence>
<name>A0A7J8ERM9_MOLMO</name>
<sequence length="165" mass="19212">MYGRLLNFLEGVIGWKEARNPSLSKLPCTPQSDCTEPPLLAEGAEAPLPVYPESVFANMFCFQFQEDLWENLWIKPNAKRWTFPFSFLSDCFNCSVVVLMDLRPWSGSCLSDFQLLFVNNLKRKKKRNFTFWRQTCVSFLLVQTLYLTLGVLYSFLPFLLENNVK</sequence>
<gene>
    <name evidence="2" type="ORF">HJG59_008746</name>
</gene>
<keyword evidence="1" id="KW-0472">Membrane</keyword>
<dbReference type="EMBL" id="JACASF010000013">
    <property type="protein sequence ID" value="KAF6438056.1"/>
    <property type="molecule type" value="Genomic_DNA"/>
</dbReference>
<evidence type="ECO:0000256" key="1">
    <source>
        <dbReference type="SAM" id="Phobius"/>
    </source>
</evidence>
<dbReference type="AlphaFoldDB" id="A0A7J8ERM9"/>
<reference evidence="2 3" key="1">
    <citation type="journal article" date="2020" name="Nature">
        <title>Six reference-quality genomes reveal evolution of bat adaptations.</title>
        <authorList>
            <person name="Jebb D."/>
            <person name="Huang Z."/>
            <person name="Pippel M."/>
            <person name="Hughes G.M."/>
            <person name="Lavrichenko K."/>
            <person name="Devanna P."/>
            <person name="Winkler S."/>
            <person name="Jermiin L.S."/>
            <person name="Skirmuntt E.C."/>
            <person name="Katzourakis A."/>
            <person name="Burkitt-Gray L."/>
            <person name="Ray D.A."/>
            <person name="Sullivan K.A.M."/>
            <person name="Roscito J.G."/>
            <person name="Kirilenko B.M."/>
            <person name="Davalos L.M."/>
            <person name="Corthals A.P."/>
            <person name="Power M.L."/>
            <person name="Jones G."/>
            <person name="Ransome R.D."/>
            <person name="Dechmann D.K.N."/>
            <person name="Locatelli A.G."/>
            <person name="Puechmaille S.J."/>
            <person name="Fedrigo O."/>
            <person name="Jarvis E.D."/>
            <person name="Hiller M."/>
            <person name="Vernes S.C."/>
            <person name="Myers E.W."/>
            <person name="Teeling E.C."/>
        </authorList>
    </citation>
    <scope>NUCLEOTIDE SEQUENCE [LARGE SCALE GENOMIC DNA]</scope>
    <source>
        <strain evidence="2">MMolMol1</strain>
        <tissue evidence="2">Muscle</tissue>
    </source>
</reference>
<feature type="transmembrane region" description="Helical" evidence="1">
    <location>
        <begin position="131"/>
        <end position="156"/>
    </location>
</feature>
<keyword evidence="1" id="KW-0812">Transmembrane</keyword>
<accession>A0A7J8ERM9</accession>
<keyword evidence="1" id="KW-1133">Transmembrane helix</keyword>
<dbReference type="Proteomes" id="UP000550707">
    <property type="component" value="Unassembled WGS sequence"/>
</dbReference>
<organism evidence="2 3">
    <name type="scientific">Molossus molossus</name>
    <name type="common">Pallas' mastiff bat</name>
    <name type="synonym">Vespertilio molossus</name>
    <dbReference type="NCBI Taxonomy" id="27622"/>
    <lineage>
        <taxon>Eukaryota</taxon>
        <taxon>Metazoa</taxon>
        <taxon>Chordata</taxon>
        <taxon>Craniata</taxon>
        <taxon>Vertebrata</taxon>
        <taxon>Euteleostomi</taxon>
        <taxon>Mammalia</taxon>
        <taxon>Eutheria</taxon>
        <taxon>Laurasiatheria</taxon>
        <taxon>Chiroptera</taxon>
        <taxon>Yangochiroptera</taxon>
        <taxon>Molossidae</taxon>
        <taxon>Molossus</taxon>
    </lineage>
</organism>
<evidence type="ECO:0000313" key="3">
    <source>
        <dbReference type="Proteomes" id="UP000550707"/>
    </source>
</evidence>
<comment type="caution">
    <text evidence="2">The sequence shown here is derived from an EMBL/GenBank/DDBJ whole genome shotgun (WGS) entry which is preliminary data.</text>
</comment>
<dbReference type="InParanoid" id="A0A7J8ERM9"/>
<proteinExistence type="predicted"/>
<protein>
    <submittedName>
        <fullName evidence="2">Uncharacterized protein</fullName>
    </submittedName>
</protein>